<dbReference type="EMBL" id="PCZS01000001">
    <property type="protein sequence ID" value="REB70895.1"/>
    <property type="molecule type" value="Genomic_DNA"/>
</dbReference>
<organism evidence="3 4">
    <name type="scientific">Cutibacterium namnetense</name>
    <dbReference type="NCBI Taxonomy" id="1574624"/>
    <lineage>
        <taxon>Bacteria</taxon>
        <taxon>Bacillati</taxon>
        <taxon>Actinomycetota</taxon>
        <taxon>Actinomycetes</taxon>
        <taxon>Propionibacteriales</taxon>
        <taxon>Propionibacteriaceae</taxon>
        <taxon>Cutibacterium</taxon>
    </lineage>
</organism>
<keyword evidence="1" id="KW-0472">Membrane</keyword>
<dbReference type="InterPro" id="IPR005182">
    <property type="entry name" value="YdbS-like_PH"/>
</dbReference>
<dbReference type="PANTHER" id="PTHR37938">
    <property type="entry name" value="BLL0215 PROTEIN"/>
    <property type="match status" value="1"/>
</dbReference>
<name>A0ABX9IDE6_9ACTN</name>
<accession>A0ABX9IDE6</accession>
<feature type="transmembrane region" description="Helical" evidence="1">
    <location>
        <begin position="54"/>
        <end position="77"/>
    </location>
</feature>
<comment type="caution">
    <text evidence="3">The sequence shown here is derived from an EMBL/GenBank/DDBJ whole genome shotgun (WGS) entry which is preliminary data.</text>
</comment>
<gene>
    <name evidence="3" type="ORF">CP880_04060</name>
</gene>
<dbReference type="Pfam" id="PF03703">
    <property type="entry name" value="bPH_2"/>
    <property type="match status" value="1"/>
</dbReference>
<evidence type="ECO:0000256" key="1">
    <source>
        <dbReference type="SAM" id="Phobius"/>
    </source>
</evidence>
<feature type="transmembrane region" description="Helical" evidence="1">
    <location>
        <begin position="27"/>
        <end position="48"/>
    </location>
</feature>
<proteinExistence type="predicted"/>
<keyword evidence="4" id="KW-1185">Reference proteome</keyword>
<sequence length="177" mass="19832">MVRVGQPLRRNRDETVLVHTRRHAKALFWPVVMGFVGVVGSAALLGIMPSDMRAQYWPLVVIIAAAILVVGTLAPWLKWFTTTMTITDRRVMLRQGVVLRRGHDVMIGSLIDVSWQAGVFDRLMGCGKLILTTPSDQMVLNDVPGTRRVADLFAGLTDNGYGEYLNDDYREESFTVR</sequence>
<protein>
    <recommendedName>
        <fullName evidence="2">YdbS-like PH domain-containing protein</fullName>
    </recommendedName>
</protein>
<reference evidence="3 4" key="1">
    <citation type="submission" date="2017-09" db="EMBL/GenBank/DDBJ databases">
        <authorList>
            <person name="Bumgarner R.E."/>
        </authorList>
    </citation>
    <scope>NUCLEOTIDE SEQUENCE [LARGE SCALE GENOMIC DNA]</scope>
    <source>
        <strain evidence="3 4">T34998</strain>
    </source>
</reference>
<feature type="domain" description="YdbS-like PH" evidence="2">
    <location>
        <begin position="79"/>
        <end position="137"/>
    </location>
</feature>
<evidence type="ECO:0000259" key="2">
    <source>
        <dbReference type="Pfam" id="PF03703"/>
    </source>
</evidence>
<evidence type="ECO:0000313" key="4">
    <source>
        <dbReference type="Proteomes" id="UP000256324"/>
    </source>
</evidence>
<evidence type="ECO:0000313" key="3">
    <source>
        <dbReference type="EMBL" id="REB70895.1"/>
    </source>
</evidence>
<dbReference type="RefSeq" id="WP_063811496.1">
    <property type="nucleotide sequence ID" value="NZ_JARJNT010000003.1"/>
</dbReference>
<keyword evidence="1" id="KW-0812">Transmembrane</keyword>
<keyword evidence="1" id="KW-1133">Transmembrane helix</keyword>
<dbReference type="PANTHER" id="PTHR37938:SF1">
    <property type="entry name" value="BLL0215 PROTEIN"/>
    <property type="match status" value="1"/>
</dbReference>
<dbReference type="Proteomes" id="UP000256324">
    <property type="component" value="Unassembled WGS sequence"/>
</dbReference>